<feature type="region of interest" description="Disordered" evidence="1">
    <location>
        <begin position="39"/>
        <end position="59"/>
    </location>
</feature>
<name>A0ABW6BDL9_9SPHI</name>
<keyword evidence="3" id="KW-1185">Reference proteome</keyword>
<dbReference type="Proteomes" id="UP001597525">
    <property type="component" value="Unassembled WGS sequence"/>
</dbReference>
<dbReference type="EMBL" id="JBHUPB010000003">
    <property type="protein sequence ID" value="MFD2966286.1"/>
    <property type="molecule type" value="Genomic_DNA"/>
</dbReference>
<accession>A0ABW6BDL9</accession>
<organism evidence="2 3">
    <name type="scientific">Sphingobacterium bambusae</name>
    <dbReference type="NCBI Taxonomy" id="662858"/>
    <lineage>
        <taxon>Bacteria</taxon>
        <taxon>Pseudomonadati</taxon>
        <taxon>Bacteroidota</taxon>
        <taxon>Sphingobacteriia</taxon>
        <taxon>Sphingobacteriales</taxon>
        <taxon>Sphingobacteriaceae</taxon>
        <taxon>Sphingobacterium</taxon>
    </lineage>
</organism>
<protein>
    <recommendedName>
        <fullName evidence="4">DUF4834 domain-containing protein</fullName>
    </recommendedName>
</protein>
<evidence type="ECO:0000313" key="3">
    <source>
        <dbReference type="Proteomes" id="UP001597525"/>
    </source>
</evidence>
<comment type="caution">
    <text evidence="2">The sequence shown here is derived from an EMBL/GenBank/DDBJ whole genome shotgun (WGS) entry which is preliminary data.</text>
</comment>
<proteinExistence type="predicted"/>
<feature type="compositionally biased region" description="Basic and acidic residues" evidence="1">
    <location>
        <begin position="39"/>
        <end position="53"/>
    </location>
</feature>
<reference evidence="3" key="1">
    <citation type="journal article" date="2019" name="Int. J. Syst. Evol. Microbiol.">
        <title>The Global Catalogue of Microorganisms (GCM) 10K type strain sequencing project: providing services to taxonomists for standard genome sequencing and annotation.</title>
        <authorList>
            <consortium name="The Broad Institute Genomics Platform"/>
            <consortium name="The Broad Institute Genome Sequencing Center for Infectious Disease"/>
            <person name="Wu L."/>
            <person name="Ma J."/>
        </authorList>
    </citation>
    <scope>NUCLEOTIDE SEQUENCE [LARGE SCALE GENOMIC DNA]</scope>
    <source>
        <strain evidence="3">KCTC 22814</strain>
    </source>
</reference>
<dbReference type="RefSeq" id="WP_320184076.1">
    <property type="nucleotide sequence ID" value="NZ_CP138332.1"/>
</dbReference>
<evidence type="ECO:0000313" key="2">
    <source>
        <dbReference type="EMBL" id="MFD2966286.1"/>
    </source>
</evidence>
<gene>
    <name evidence="2" type="ORF">ACFS7Y_02755</name>
</gene>
<evidence type="ECO:0008006" key="4">
    <source>
        <dbReference type="Google" id="ProtNLM"/>
    </source>
</evidence>
<evidence type="ECO:0000256" key="1">
    <source>
        <dbReference type="SAM" id="MobiDB-lite"/>
    </source>
</evidence>
<sequence length="59" mass="6913">MSKIMPFLLFILTVLGLLIGKIKYGISYLQPVEKLRNQQENYEKKKEQEDLKRLSPTST</sequence>